<gene>
    <name evidence="12" type="ORF">FH5T_11095</name>
</gene>
<sequence length="265" mass="30090">MAVTSCCNHLIFKVMKQLMFTLMAMILALGVVSASDYKIPLIGSKAPKFSANTTNGKITFPNDFGNSWKILLSHPADFTPVCSSELLELAHLQNEFKKLGVELAVVSTDDIVLHKMWKAHLEELNYKQRGTVHIGFPLIEDPDAKVSRLYGMLHDEESTDRDVRGVFIIDDKNIIRSVNFYPVEVGRNMNEFVRMVEALQLTESKFVYTPANWQKGDDVIVPYLPYSTEELEADPKLADRYYSVGNRMWFEQVDASTAKVDNDEE</sequence>
<comment type="subunit">
    <text evidence="2">Homodimer; disulfide-linked, upon oxidation. 5 homodimers assemble to form a ring-like decamer.</text>
</comment>
<evidence type="ECO:0000256" key="9">
    <source>
        <dbReference type="ARBA" id="ARBA00032077"/>
    </source>
</evidence>
<accession>A0ABN4CXU8</accession>
<evidence type="ECO:0000313" key="12">
    <source>
        <dbReference type="EMBL" id="AHW59967.1"/>
    </source>
</evidence>
<evidence type="ECO:0000256" key="7">
    <source>
        <dbReference type="ARBA" id="ARBA00023002"/>
    </source>
</evidence>
<evidence type="ECO:0000256" key="1">
    <source>
        <dbReference type="ARBA" id="ARBA00009796"/>
    </source>
</evidence>
<feature type="domain" description="Thioredoxin" evidence="11">
    <location>
        <begin position="40"/>
        <end position="201"/>
    </location>
</feature>
<evidence type="ECO:0000256" key="4">
    <source>
        <dbReference type="ARBA" id="ARBA00017462"/>
    </source>
</evidence>
<evidence type="ECO:0000313" key="13">
    <source>
        <dbReference type="Proteomes" id="UP000023772"/>
    </source>
</evidence>
<dbReference type="Gene3D" id="3.40.30.10">
    <property type="entry name" value="Glutaredoxin"/>
    <property type="match status" value="1"/>
</dbReference>
<reference evidence="12 13" key="1">
    <citation type="submission" date="2014-03" db="EMBL/GenBank/DDBJ databases">
        <title>Complete genome sequence of a deeply braunched marine Bacteroidia bacterium Draconibacterium orientale type strain FH5T.</title>
        <authorList>
            <person name="Li X."/>
            <person name="Wang X."/>
            <person name="Xie Z."/>
            <person name="Du Z."/>
            <person name="Chen G."/>
        </authorList>
    </citation>
    <scope>NUCLEOTIDE SEQUENCE [LARGE SCALE GENOMIC DNA]</scope>
    <source>
        <strain evidence="12 13">FH5</strain>
    </source>
</reference>
<dbReference type="InterPro" id="IPR019479">
    <property type="entry name" value="Peroxiredoxin_C"/>
</dbReference>
<name>A0ABN4CXU8_9BACT</name>
<dbReference type="PANTHER" id="PTHR10681">
    <property type="entry name" value="THIOREDOXIN PEROXIDASE"/>
    <property type="match status" value="1"/>
</dbReference>
<dbReference type="SUPFAM" id="SSF52833">
    <property type="entry name" value="Thioredoxin-like"/>
    <property type="match status" value="1"/>
</dbReference>
<evidence type="ECO:0000256" key="2">
    <source>
        <dbReference type="ARBA" id="ARBA00011654"/>
    </source>
</evidence>
<dbReference type="InterPro" id="IPR013766">
    <property type="entry name" value="Thioredoxin_domain"/>
</dbReference>
<comment type="similarity">
    <text evidence="1">Belongs to the peroxiredoxin family. AhpC/Prx1 subfamily.</text>
</comment>
<keyword evidence="7" id="KW-0560">Oxidoreductase</keyword>
<evidence type="ECO:0000259" key="11">
    <source>
        <dbReference type="PROSITE" id="PS51352"/>
    </source>
</evidence>
<organism evidence="12 13">
    <name type="scientific">Draconibacterium orientale</name>
    <dbReference type="NCBI Taxonomy" id="1168034"/>
    <lineage>
        <taxon>Bacteria</taxon>
        <taxon>Pseudomonadati</taxon>
        <taxon>Bacteroidota</taxon>
        <taxon>Bacteroidia</taxon>
        <taxon>Marinilabiliales</taxon>
        <taxon>Prolixibacteraceae</taxon>
        <taxon>Draconibacterium</taxon>
    </lineage>
</organism>
<comment type="catalytic activity">
    <reaction evidence="10">
        <text>a hydroperoxide + NADH + H(+) = an alcohol + NAD(+) + H2O</text>
        <dbReference type="Rhea" id="RHEA:62628"/>
        <dbReference type="ChEBI" id="CHEBI:15377"/>
        <dbReference type="ChEBI" id="CHEBI:15378"/>
        <dbReference type="ChEBI" id="CHEBI:30879"/>
        <dbReference type="ChEBI" id="CHEBI:35924"/>
        <dbReference type="ChEBI" id="CHEBI:57540"/>
        <dbReference type="ChEBI" id="CHEBI:57945"/>
        <dbReference type="EC" id="1.11.1.26"/>
    </reaction>
</comment>
<dbReference type="InterPro" id="IPR050217">
    <property type="entry name" value="Peroxiredoxin"/>
</dbReference>
<evidence type="ECO:0000256" key="6">
    <source>
        <dbReference type="ARBA" id="ARBA00022862"/>
    </source>
</evidence>
<keyword evidence="5" id="KW-0575">Peroxidase</keyword>
<evidence type="ECO:0000256" key="3">
    <source>
        <dbReference type="ARBA" id="ARBA00013021"/>
    </source>
</evidence>
<keyword evidence="8" id="KW-0676">Redox-active center</keyword>
<evidence type="ECO:0000256" key="5">
    <source>
        <dbReference type="ARBA" id="ARBA00022559"/>
    </source>
</evidence>
<dbReference type="EC" id="1.11.1.26" evidence="3"/>
<proteinExistence type="inferred from homology"/>
<dbReference type="Proteomes" id="UP000023772">
    <property type="component" value="Chromosome"/>
</dbReference>
<dbReference type="PANTHER" id="PTHR10681:SF121">
    <property type="entry name" value="ALKYL HYDROPEROXIDE REDUCTASE C"/>
    <property type="match status" value="1"/>
</dbReference>
<dbReference type="Pfam" id="PF10417">
    <property type="entry name" value="1-cysPrx_C"/>
    <property type="match status" value="1"/>
</dbReference>
<protein>
    <recommendedName>
        <fullName evidence="4">Alkyl hydroperoxide reductase C</fullName>
        <ecNumber evidence="3">1.11.1.26</ecNumber>
    </recommendedName>
    <alternativeName>
        <fullName evidence="9">Peroxiredoxin</fullName>
    </alternativeName>
</protein>
<dbReference type="PROSITE" id="PS51352">
    <property type="entry name" value="THIOREDOXIN_2"/>
    <property type="match status" value="1"/>
</dbReference>
<evidence type="ECO:0000256" key="10">
    <source>
        <dbReference type="ARBA" id="ARBA00047572"/>
    </source>
</evidence>
<dbReference type="EMBL" id="CP007451">
    <property type="protein sequence ID" value="AHW59967.1"/>
    <property type="molecule type" value="Genomic_DNA"/>
</dbReference>
<keyword evidence="13" id="KW-1185">Reference proteome</keyword>
<dbReference type="Pfam" id="PF00578">
    <property type="entry name" value="AhpC-TSA"/>
    <property type="match status" value="1"/>
</dbReference>
<keyword evidence="6" id="KW-0049">Antioxidant</keyword>
<dbReference type="InterPro" id="IPR000866">
    <property type="entry name" value="AhpC/TSA"/>
</dbReference>
<dbReference type="InterPro" id="IPR036249">
    <property type="entry name" value="Thioredoxin-like_sf"/>
</dbReference>
<evidence type="ECO:0000256" key="8">
    <source>
        <dbReference type="ARBA" id="ARBA00023284"/>
    </source>
</evidence>